<dbReference type="Proteomes" id="UP000803844">
    <property type="component" value="Unassembled WGS sequence"/>
</dbReference>
<sequence length="283" mass="31877">SAKSSTTGPYDHFFEDHIIEHSIYPAKFEYADGSFPPQPDNILDMRRMLYQPRDDLPACPRPQAAFENFWRKTMSSLSEAQVAEFIMPFVEGPVIDTRGGGRYLTNLNPLTDGSIEPAQPDLYVGAPRLSLDDRVRVKLDGFIVPTKQAENPIVPNFFTQIKGHGGSETVAARQACYHGTLAARGYHRLQTWVADEDEETILNKIAYVISCTYHLGMLRIYTCHPIAPTEDDAGIGYTTTLVRSFVLTDTPWSFEQGVTAYRNARDWARRRRDEIITLANAKA</sequence>
<evidence type="ECO:0000259" key="1">
    <source>
        <dbReference type="Pfam" id="PF25545"/>
    </source>
</evidence>
<gene>
    <name evidence="2" type="ORF">M406DRAFT_240277</name>
</gene>
<dbReference type="InterPro" id="IPR057684">
    <property type="entry name" value="DUF7924"/>
</dbReference>
<feature type="domain" description="DUF7924" evidence="1">
    <location>
        <begin position="117"/>
        <end position="250"/>
    </location>
</feature>
<protein>
    <recommendedName>
        <fullName evidence="1">DUF7924 domain-containing protein</fullName>
    </recommendedName>
</protein>
<feature type="non-terminal residue" evidence="2">
    <location>
        <position position="283"/>
    </location>
</feature>
<evidence type="ECO:0000313" key="3">
    <source>
        <dbReference type="Proteomes" id="UP000803844"/>
    </source>
</evidence>
<keyword evidence="3" id="KW-1185">Reference proteome</keyword>
<accession>A0A9P4XST4</accession>
<feature type="non-terminal residue" evidence="2">
    <location>
        <position position="1"/>
    </location>
</feature>
<dbReference type="GeneID" id="63833246"/>
<comment type="caution">
    <text evidence="2">The sequence shown here is derived from an EMBL/GenBank/DDBJ whole genome shotgun (WGS) entry which is preliminary data.</text>
</comment>
<dbReference type="AlphaFoldDB" id="A0A9P4XST4"/>
<evidence type="ECO:0000313" key="2">
    <source>
        <dbReference type="EMBL" id="KAF3760050.1"/>
    </source>
</evidence>
<organism evidence="2 3">
    <name type="scientific">Cryphonectria parasitica (strain ATCC 38755 / EP155)</name>
    <dbReference type="NCBI Taxonomy" id="660469"/>
    <lineage>
        <taxon>Eukaryota</taxon>
        <taxon>Fungi</taxon>
        <taxon>Dikarya</taxon>
        <taxon>Ascomycota</taxon>
        <taxon>Pezizomycotina</taxon>
        <taxon>Sordariomycetes</taxon>
        <taxon>Sordariomycetidae</taxon>
        <taxon>Diaporthales</taxon>
        <taxon>Cryphonectriaceae</taxon>
        <taxon>Cryphonectria-Endothia species complex</taxon>
        <taxon>Cryphonectria</taxon>
    </lineage>
</organism>
<dbReference type="RefSeq" id="XP_040771029.1">
    <property type="nucleotide sequence ID" value="XM_040916117.1"/>
</dbReference>
<reference evidence="2" key="1">
    <citation type="journal article" date="2020" name="Phytopathology">
        <title>Genome sequence of the chestnut blight fungus Cryphonectria parasitica EP155: A fundamental resource for an archetypical invasive plant pathogen.</title>
        <authorList>
            <person name="Crouch J.A."/>
            <person name="Dawe A."/>
            <person name="Aerts A."/>
            <person name="Barry K."/>
            <person name="Churchill A.C.L."/>
            <person name="Grimwood J."/>
            <person name="Hillman B."/>
            <person name="Milgroom M.G."/>
            <person name="Pangilinan J."/>
            <person name="Smith M."/>
            <person name="Salamov A."/>
            <person name="Schmutz J."/>
            <person name="Yadav J."/>
            <person name="Grigoriev I.V."/>
            <person name="Nuss D."/>
        </authorList>
    </citation>
    <scope>NUCLEOTIDE SEQUENCE</scope>
    <source>
        <strain evidence="2">EP155</strain>
    </source>
</reference>
<proteinExistence type="predicted"/>
<dbReference type="EMBL" id="MU032354">
    <property type="protein sequence ID" value="KAF3760050.1"/>
    <property type="molecule type" value="Genomic_DNA"/>
</dbReference>
<dbReference type="OrthoDB" id="5336565at2759"/>
<dbReference type="Pfam" id="PF25545">
    <property type="entry name" value="DUF7924"/>
    <property type="match status" value="1"/>
</dbReference>
<name>A0A9P4XST4_CRYP1</name>